<organism evidence="2 3">
    <name type="scientific">Mesorhizobium caraganae</name>
    <dbReference type="NCBI Taxonomy" id="483206"/>
    <lineage>
        <taxon>Bacteria</taxon>
        <taxon>Pseudomonadati</taxon>
        <taxon>Pseudomonadota</taxon>
        <taxon>Alphaproteobacteria</taxon>
        <taxon>Hyphomicrobiales</taxon>
        <taxon>Phyllobacteriaceae</taxon>
        <taxon>Mesorhizobium</taxon>
    </lineage>
</organism>
<reference evidence="2 3" key="1">
    <citation type="journal article" date="2024" name="Proc. Natl. Acad. Sci. U.S.A.">
        <title>The evolutionary genomics of adaptation to stress in wild rhizobium bacteria.</title>
        <authorList>
            <person name="Kehlet-Delgado H."/>
            <person name="Montoya A.P."/>
            <person name="Jensen K.T."/>
            <person name="Wendlandt C.E."/>
            <person name="Dexheimer C."/>
            <person name="Roberts M."/>
            <person name="Torres Martinez L."/>
            <person name="Friesen M.L."/>
            <person name="Griffitts J.S."/>
            <person name="Porter S.S."/>
        </authorList>
    </citation>
    <scope>NUCLEOTIDE SEQUENCE [LARGE SCALE GENOMIC DNA]</scope>
    <source>
        <strain evidence="2 3">M0641</strain>
    </source>
</reference>
<evidence type="ECO:0000259" key="1">
    <source>
        <dbReference type="Pfam" id="PF00535"/>
    </source>
</evidence>
<dbReference type="SUPFAM" id="SSF53448">
    <property type="entry name" value="Nucleotide-diphospho-sugar transferases"/>
    <property type="match status" value="1"/>
</dbReference>
<name>A0ABV1YYB0_9HYPH</name>
<dbReference type="CDD" id="cd00761">
    <property type="entry name" value="Glyco_tranf_GTA_type"/>
    <property type="match status" value="1"/>
</dbReference>
<dbReference type="Pfam" id="PF00535">
    <property type="entry name" value="Glycos_transf_2"/>
    <property type="match status" value="1"/>
</dbReference>
<evidence type="ECO:0000313" key="2">
    <source>
        <dbReference type="EMBL" id="MER9404546.1"/>
    </source>
</evidence>
<dbReference type="Gene3D" id="3.90.550.10">
    <property type="entry name" value="Spore Coat Polysaccharide Biosynthesis Protein SpsA, Chain A"/>
    <property type="match status" value="1"/>
</dbReference>
<sequence>MTEVTSPVLPVSLIVVSDYLTPDGDEELRRAVRAYARDARGVPAEIILMLPEGHTAEIAAEFDGKPAFSCPSVIVATHDSDESSQLKDAALAYCRHDLVAVVEADCLTRPGWLAILYEAVIKNPKIDAISGRTTYGKDTMMMRVMSLLDRGFIERRNRNGQIIHVSNNGALYRRPVLERYRFEADHGPFVSSHLRQHAMLRDGVAMEVATEAVSIHAYEGLGFIWDVRRNKGYQYARMDLLTKGRRSRLGLAWRAVKTSFKENRQTAQAVGTSFCRWTDWPLFWAMMLLVRIPEFTGALAAGDPAAFKASTHYR</sequence>
<feature type="domain" description="Glycosyltransferase 2-like" evidence="1">
    <location>
        <begin position="54"/>
        <end position="180"/>
    </location>
</feature>
<dbReference type="InterPro" id="IPR029044">
    <property type="entry name" value="Nucleotide-diphossugar_trans"/>
</dbReference>
<gene>
    <name evidence="2" type="ORF">NKI36_10845</name>
</gene>
<dbReference type="InterPro" id="IPR001173">
    <property type="entry name" value="Glyco_trans_2-like"/>
</dbReference>
<dbReference type="EMBL" id="JAMYQB010000007">
    <property type="protein sequence ID" value="MER9404546.1"/>
    <property type="molecule type" value="Genomic_DNA"/>
</dbReference>
<keyword evidence="3" id="KW-1185">Reference proteome</keyword>
<protein>
    <submittedName>
        <fullName evidence="2">Glycosyltransferase</fullName>
    </submittedName>
</protein>
<dbReference type="Proteomes" id="UP001433071">
    <property type="component" value="Unassembled WGS sequence"/>
</dbReference>
<accession>A0ABV1YYB0</accession>
<proteinExistence type="predicted"/>
<evidence type="ECO:0000313" key="3">
    <source>
        <dbReference type="Proteomes" id="UP001433071"/>
    </source>
</evidence>
<dbReference type="RefSeq" id="WP_352557603.1">
    <property type="nucleotide sequence ID" value="NZ_JAMYQB010000007.1"/>
</dbReference>
<comment type="caution">
    <text evidence="2">The sequence shown here is derived from an EMBL/GenBank/DDBJ whole genome shotgun (WGS) entry which is preliminary data.</text>
</comment>